<name>A0A8H9CAD0_9HYPH</name>
<evidence type="ECO:0000313" key="1">
    <source>
        <dbReference type="EMBL" id="BCM87676.1"/>
    </source>
</evidence>
<accession>A0A8H9CAD0</accession>
<reference evidence="1" key="1">
    <citation type="submission" date="2020-11" db="EMBL/GenBank/DDBJ databases">
        <title>Complete genome sequence of a novel pathogenic Methylobacterium strain isolated from rice in Vietnam.</title>
        <authorList>
            <person name="Lai K."/>
            <person name="Okazaki S."/>
            <person name="Higashi K."/>
            <person name="Mori H."/>
            <person name="Toyoda A."/>
            <person name="Kurokawa K."/>
        </authorList>
    </citation>
    <scope>NUCLEOTIDE SEQUENCE</scope>
    <source>
        <strain evidence="1">VL1</strain>
        <plasmid evidence="1">pVL1_1</plasmid>
    </source>
</reference>
<sequence>MTRLLILACSATKRRYPDRVPAFARYDGPLWRTLRVTEPTSRRARDAFLSAHYGFRNATTPIAHYDARLTQDLAERMIVGGVTMRWPRPPSPQRPDTDGIHAGAEIAGLTRYGAEPFADVALVGGRLYVAVMHALMRGFVDMGCVRRDARVNVINGPIGRMRQDLRSWLCEASGLAGGRP</sequence>
<dbReference type="EMBL" id="AP024146">
    <property type="protein sequence ID" value="BCM87676.1"/>
    <property type="molecule type" value="Genomic_DNA"/>
</dbReference>
<protein>
    <submittedName>
        <fullName evidence="1">Uncharacterized protein</fullName>
    </submittedName>
</protein>
<organism evidence="1 2">
    <name type="scientific">Methylobacterium indicum</name>
    <dbReference type="NCBI Taxonomy" id="1775910"/>
    <lineage>
        <taxon>Bacteria</taxon>
        <taxon>Pseudomonadati</taxon>
        <taxon>Pseudomonadota</taxon>
        <taxon>Alphaproteobacteria</taxon>
        <taxon>Hyphomicrobiales</taxon>
        <taxon>Methylobacteriaceae</taxon>
        <taxon>Methylobacterium</taxon>
    </lineage>
</organism>
<gene>
    <name evidence="1" type="ORF">mvi_61370</name>
</gene>
<dbReference type="RefSeq" id="WP_207183728.1">
    <property type="nucleotide sequence ID" value="NZ_AP024146.1"/>
</dbReference>
<geneLocation type="plasmid" evidence="1 2">
    <name>pVL1_1</name>
</geneLocation>
<dbReference type="KEGG" id="mind:mvi_61370"/>
<evidence type="ECO:0000313" key="2">
    <source>
        <dbReference type="Proteomes" id="UP000663508"/>
    </source>
</evidence>
<keyword evidence="1" id="KW-0614">Plasmid</keyword>
<dbReference type="Proteomes" id="UP000663508">
    <property type="component" value="Plasmid pVL1_1"/>
</dbReference>
<proteinExistence type="predicted"/>
<dbReference type="AlphaFoldDB" id="A0A8H9CAD0"/>